<dbReference type="Pfam" id="PF05794">
    <property type="entry name" value="Tcp11"/>
    <property type="match status" value="2"/>
</dbReference>
<feature type="region of interest" description="Disordered" evidence="2">
    <location>
        <begin position="69"/>
        <end position="104"/>
    </location>
</feature>
<proteinExistence type="inferred from homology"/>
<dbReference type="InterPro" id="IPR008862">
    <property type="entry name" value="Tcp11"/>
</dbReference>
<feature type="compositionally biased region" description="Low complexity" evidence="2">
    <location>
        <begin position="563"/>
        <end position="574"/>
    </location>
</feature>
<dbReference type="GO" id="GO:0010737">
    <property type="term" value="P:protein kinase A signaling"/>
    <property type="evidence" value="ECO:0007669"/>
    <property type="project" value="TreeGrafter"/>
</dbReference>
<feature type="compositionally biased region" description="Low complexity" evidence="2">
    <location>
        <begin position="79"/>
        <end position="100"/>
    </location>
</feature>
<feature type="transmembrane region" description="Helical" evidence="3">
    <location>
        <begin position="485"/>
        <end position="502"/>
    </location>
</feature>
<dbReference type="AlphaFoldDB" id="A0A8H7VQJ9"/>
<protein>
    <submittedName>
        <fullName evidence="4">Uncharacterized protein</fullName>
    </submittedName>
</protein>
<dbReference type="PANTHER" id="PTHR12832">
    <property type="entry name" value="TESTIS-SPECIFIC PROTEIN PBS13 T-COMPLEX 11"/>
    <property type="match status" value="1"/>
</dbReference>
<dbReference type="Proteomes" id="UP000646827">
    <property type="component" value="Unassembled WGS sequence"/>
</dbReference>
<comment type="caution">
    <text evidence="4">The sequence shown here is derived from an EMBL/GenBank/DDBJ whole genome shotgun (WGS) entry which is preliminary data.</text>
</comment>
<organism evidence="4 5">
    <name type="scientific">Circinella minor</name>
    <dbReference type="NCBI Taxonomy" id="1195481"/>
    <lineage>
        <taxon>Eukaryota</taxon>
        <taxon>Fungi</taxon>
        <taxon>Fungi incertae sedis</taxon>
        <taxon>Mucoromycota</taxon>
        <taxon>Mucoromycotina</taxon>
        <taxon>Mucoromycetes</taxon>
        <taxon>Mucorales</taxon>
        <taxon>Lichtheimiaceae</taxon>
        <taxon>Circinella</taxon>
    </lineage>
</organism>
<evidence type="ECO:0000313" key="5">
    <source>
        <dbReference type="Proteomes" id="UP000646827"/>
    </source>
</evidence>
<comment type="similarity">
    <text evidence="1">Belongs to the TCP11 family.</text>
</comment>
<feature type="region of interest" description="Disordered" evidence="2">
    <location>
        <begin position="126"/>
        <end position="188"/>
    </location>
</feature>
<evidence type="ECO:0000256" key="1">
    <source>
        <dbReference type="ARBA" id="ARBA00010954"/>
    </source>
</evidence>
<accession>A0A8H7VQJ9</accession>
<keyword evidence="5" id="KW-1185">Reference proteome</keyword>
<feature type="region of interest" description="Disordered" evidence="2">
    <location>
        <begin position="562"/>
        <end position="581"/>
    </location>
</feature>
<gene>
    <name evidence="4" type="ORF">INT45_004734</name>
</gene>
<keyword evidence="3" id="KW-1133">Transmembrane helix</keyword>
<dbReference type="OrthoDB" id="276323at2759"/>
<feature type="compositionally biased region" description="Basic and acidic residues" evidence="2">
    <location>
        <begin position="143"/>
        <end position="154"/>
    </location>
</feature>
<dbReference type="PANTHER" id="PTHR12832:SF11">
    <property type="entry name" value="LD23868P"/>
    <property type="match status" value="1"/>
</dbReference>
<evidence type="ECO:0000256" key="3">
    <source>
        <dbReference type="SAM" id="Phobius"/>
    </source>
</evidence>
<sequence length="659" mass="77575">MLQHKCLDDLSSSPCSWKKSWHSCTTSSTITPLSPDQQLKRPNKIKKKGTCRNRFCWVRITQQHRVLTRNNSLRRRRPNSNLTTSCSFSSCSSSISSTSTPLTKTDNDIVKHRRIYKTRRRSLHHLHFTDLNQDGHTSKSTKRRDNDSTNDHLRQQHHQQKHEFKENIYDDNSNNNGDSDDEGDRPMVLQNAWTPPITAETLQELSVDQIISNIQLRHDLLFDRNLRFRPNFDGASGKAKQRKAERYWTRLDRAFQHELHYDAFLPILLDQIVEILELLHHRSSTSTSTITMDIPTSPIATTSNNSNNNNNFCWPHHITMDTVRSMFNPDLILRELFNYTFDLEEKVEFLISIFEPMCPTEHKPRIQLFILYFSQKCYAKAFRQCFAILEAIQLDQANRFLREQRNYLVQTCAHYEYQTFQQSKNPHKCDSIKTWLSNSRDHLDWSFLRVYHTALVRLITMEHTPFPCTLQYDQHRLVHQFRAEFIYITTLAILLIPYYYLVGKWWNKTDLQTLKLKLAQQLKKVGITNTYNNTASSSASSYRQFHHFAICACEAAMTTHARNNNNNNNNNTNSKKNKHKLESLSDPTKWIEWLKRHMDTSSEIYKMMHDRVFHVLRRVSQGQLQHNDFNNNTLMPLDRELLALGLRIRAVADLNLATY</sequence>
<reference evidence="4 5" key="1">
    <citation type="submission" date="2020-12" db="EMBL/GenBank/DDBJ databases">
        <title>Metabolic potential, ecology and presence of endohyphal bacteria is reflected in genomic diversity of Mucoromycotina.</title>
        <authorList>
            <person name="Muszewska A."/>
            <person name="Okrasinska A."/>
            <person name="Steczkiewicz K."/>
            <person name="Drgas O."/>
            <person name="Orlowska M."/>
            <person name="Perlinska-Lenart U."/>
            <person name="Aleksandrzak-Piekarczyk T."/>
            <person name="Szatraj K."/>
            <person name="Zielenkiewicz U."/>
            <person name="Pilsyk S."/>
            <person name="Malc E."/>
            <person name="Mieczkowski P."/>
            <person name="Kruszewska J.S."/>
            <person name="Biernat P."/>
            <person name="Pawlowska J."/>
        </authorList>
    </citation>
    <scope>NUCLEOTIDE SEQUENCE [LARGE SCALE GENOMIC DNA]</scope>
    <source>
        <strain evidence="4 5">CBS 142.35</strain>
    </source>
</reference>
<evidence type="ECO:0000313" key="4">
    <source>
        <dbReference type="EMBL" id="KAG2227692.1"/>
    </source>
</evidence>
<keyword evidence="3" id="KW-0472">Membrane</keyword>
<keyword evidence="3" id="KW-0812">Transmembrane</keyword>
<name>A0A8H7VQJ9_9FUNG</name>
<feature type="non-terminal residue" evidence="4">
    <location>
        <position position="1"/>
    </location>
</feature>
<evidence type="ECO:0000256" key="2">
    <source>
        <dbReference type="SAM" id="MobiDB-lite"/>
    </source>
</evidence>
<dbReference type="EMBL" id="JAEPRB010000005">
    <property type="protein sequence ID" value="KAG2227692.1"/>
    <property type="molecule type" value="Genomic_DNA"/>
</dbReference>